<keyword evidence="3" id="KW-1185">Reference proteome</keyword>
<evidence type="ECO:0000256" key="1">
    <source>
        <dbReference type="SAM" id="MobiDB-lite"/>
    </source>
</evidence>
<feature type="region of interest" description="Disordered" evidence="1">
    <location>
        <begin position="1"/>
        <end position="29"/>
    </location>
</feature>
<protein>
    <submittedName>
        <fullName evidence="2">Uncharacterized protein</fullName>
    </submittedName>
</protein>
<feature type="region of interest" description="Disordered" evidence="1">
    <location>
        <begin position="65"/>
        <end position="87"/>
    </location>
</feature>
<gene>
    <name evidence="2" type="ORF">AAFF_G00222580</name>
</gene>
<organism evidence="2 3">
    <name type="scientific">Aldrovandia affinis</name>
    <dbReference type="NCBI Taxonomy" id="143900"/>
    <lineage>
        <taxon>Eukaryota</taxon>
        <taxon>Metazoa</taxon>
        <taxon>Chordata</taxon>
        <taxon>Craniata</taxon>
        <taxon>Vertebrata</taxon>
        <taxon>Euteleostomi</taxon>
        <taxon>Actinopterygii</taxon>
        <taxon>Neopterygii</taxon>
        <taxon>Teleostei</taxon>
        <taxon>Notacanthiformes</taxon>
        <taxon>Halosauridae</taxon>
        <taxon>Aldrovandia</taxon>
    </lineage>
</organism>
<proteinExistence type="predicted"/>
<evidence type="ECO:0000313" key="3">
    <source>
        <dbReference type="Proteomes" id="UP001221898"/>
    </source>
</evidence>
<name>A0AAD7RFT2_9TELE</name>
<dbReference type="EMBL" id="JAINUG010000298">
    <property type="protein sequence ID" value="KAJ8383245.1"/>
    <property type="molecule type" value="Genomic_DNA"/>
</dbReference>
<feature type="compositionally biased region" description="Polar residues" evidence="1">
    <location>
        <begin position="13"/>
        <end position="29"/>
    </location>
</feature>
<accession>A0AAD7RFT2</accession>
<dbReference type="AlphaFoldDB" id="A0AAD7RFT2"/>
<comment type="caution">
    <text evidence="2">The sequence shown here is derived from an EMBL/GenBank/DDBJ whole genome shotgun (WGS) entry which is preliminary data.</text>
</comment>
<evidence type="ECO:0000313" key="2">
    <source>
        <dbReference type="EMBL" id="KAJ8383245.1"/>
    </source>
</evidence>
<reference evidence="2" key="1">
    <citation type="journal article" date="2023" name="Science">
        <title>Genome structures resolve the early diversification of teleost fishes.</title>
        <authorList>
            <person name="Parey E."/>
            <person name="Louis A."/>
            <person name="Montfort J."/>
            <person name="Bouchez O."/>
            <person name="Roques C."/>
            <person name="Iampietro C."/>
            <person name="Lluch J."/>
            <person name="Castinel A."/>
            <person name="Donnadieu C."/>
            <person name="Desvignes T."/>
            <person name="Floi Bucao C."/>
            <person name="Jouanno E."/>
            <person name="Wen M."/>
            <person name="Mejri S."/>
            <person name="Dirks R."/>
            <person name="Jansen H."/>
            <person name="Henkel C."/>
            <person name="Chen W.J."/>
            <person name="Zahm M."/>
            <person name="Cabau C."/>
            <person name="Klopp C."/>
            <person name="Thompson A.W."/>
            <person name="Robinson-Rechavi M."/>
            <person name="Braasch I."/>
            <person name="Lecointre G."/>
            <person name="Bobe J."/>
            <person name="Postlethwait J.H."/>
            <person name="Berthelot C."/>
            <person name="Roest Crollius H."/>
            <person name="Guiguen Y."/>
        </authorList>
    </citation>
    <scope>NUCLEOTIDE SEQUENCE</scope>
    <source>
        <strain evidence="2">NC1722</strain>
    </source>
</reference>
<dbReference type="Proteomes" id="UP001221898">
    <property type="component" value="Unassembled WGS sequence"/>
</dbReference>
<sequence>MPSPAGTPEESLTDGQTEPASQPNRNDASMSVTVLLFKGKGDEQKLKTWRPVNLLGGRLYDLGKGPRVQAPGLSPRSRGVEPGLWGPGEPHQWINNCRGRDMLESPQLHQTDALETSRSSRSKYWDNVIITRIIIDRILDL</sequence>